<dbReference type="CTD" id="347475"/>
<dbReference type="PANTHER" id="PTHR48251:SF1">
    <property type="entry name" value="COILED-COIL DOMAIN-CONTAINING PROTEIN 160"/>
    <property type="match status" value="1"/>
</dbReference>
<dbReference type="OrthoDB" id="5985715at2759"/>
<accession>V9KNF2</accession>
<dbReference type="EMBL" id="JW867612">
    <property type="protein sequence ID" value="AFP00130.1"/>
    <property type="molecule type" value="mRNA"/>
</dbReference>
<reference evidence="2" key="1">
    <citation type="journal article" date="2014" name="Nature">
        <title>Elephant shark genome provides unique insights into gnathostome evolution.</title>
        <authorList>
            <consortium name="International Elephant Shark Genome Sequencing Consortium"/>
            <person name="Venkatesh B."/>
            <person name="Lee A.P."/>
            <person name="Ravi V."/>
            <person name="Maurya A.K."/>
            <person name="Lian M.M."/>
            <person name="Swann J.B."/>
            <person name="Ohta Y."/>
            <person name="Flajnik M.F."/>
            <person name="Sutoh Y."/>
            <person name="Kasahara M."/>
            <person name="Hoon S."/>
            <person name="Gangu V."/>
            <person name="Roy S.W."/>
            <person name="Irimia M."/>
            <person name="Korzh V."/>
            <person name="Kondrychyn I."/>
            <person name="Lim Z.W."/>
            <person name="Tay B.H."/>
            <person name="Tohari S."/>
            <person name="Kong K.W."/>
            <person name="Ho S."/>
            <person name="Lorente-Galdos B."/>
            <person name="Quilez J."/>
            <person name="Marques-Bonet T."/>
            <person name="Raney B.J."/>
            <person name="Ingham P.W."/>
            <person name="Tay A."/>
            <person name="Hillier L.W."/>
            <person name="Minx P."/>
            <person name="Boehm T."/>
            <person name="Wilson R.K."/>
            <person name="Brenner S."/>
            <person name="Warren W.C."/>
        </authorList>
    </citation>
    <scope>NUCLEOTIDE SEQUENCE</scope>
    <source>
        <tissue evidence="2">Gills</tissue>
    </source>
</reference>
<protein>
    <submittedName>
        <fullName evidence="2">Coiled-coil domain-containing protein 160-like protein</fullName>
    </submittedName>
</protein>
<dbReference type="RefSeq" id="XP_042196653.1">
    <property type="nucleotide sequence ID" value="XM_042340719.1"/>
</dbReference>
<dbReference type="KEGG" id="cmk:103178036"/>
<organism evidence="2">
    <name type="scientific">Callorhinchus milii</name>
    <name type="common">Ghost shark</name>
    <dbReference type="NCBI Taxonomy" id="7868"/>
    <lineage>
        <taxon>Eukaryota</taxon>
        <taxon>Metazoa</taxon>
        <taxon>Chordata</taxon>
        <taxon>Craniata</taxon>
        <taxon>Vertebrata</taxon>
        <taxon>Chondrichthyes</taxon>
        <taxon>Holocephali</taxon>
        <taxon>Chimaeriformes</taxon>
        <taxon>Callorhinchidae</taxon>
        <taxon>Callorhinchus</taxon>
    </lineage>
</organism>
<name>V9KNF2_CALMI</name>
<dbReference type="RefSeq" id="XP_007890709.1">
    <property type="nucleotide sequence ID" value="XM_007892518.2"/>
</dbReference>
<feature type="coiled-coil region" evidence="1">
    <location>
        <begin position="207"/>
        <end position="295"/>
    </location>
</feature>
<evidence type="ECO:0000313" key="2">
    <source>
        <dbReference type="EMBL" id="AFP00130.1"/>
    </source>
</evidence>
<sequence>MEQRKEQHWVEELFPPHFTAQDLLAPSVHPQPILVSEQFAATRAKRIEEIYQQGIVKFQEEQKRKRKSKTSVLIVREYDSKPVPSVQQVKGIQSKKDAQSNNSVYNRSDKTIEKGIQEIEDQCIWNAQELAVLRQGMHRKETEHNKTKAQMSILNSEMEELRKNSKKLTEHVDMRETALFNAKQELQIRTIHLKQIIQESFKKDSQLQALEKDLKDKRTTVSSLSKELQQTRLEVQDLKLKNKDLLIDLEKLTMQHEVEKYNLVEKAKEQGGIELKKLQMELDAMKNELKKEKFQHARNVKALEHLRKHFSSLPYNSVEEFKVQFL</sequence>
<feature type="coiled-coil region" evidence="1">
    <location>
        <begin position="144"/>
        <end position="171"/>
    </location>
</feature>
<dbReference type="RefSeq" id="XP_007890711.1">
    <property type="nucleotide sequence ID" value="XM_007892520.2"/>
</dbReference>
<keyword evidence="1" id="KW-0175">Coiled coil</keyword>
<dbReference type="PANTHER" id="PTHR48251">
    <property type="entry name" value="COILED-COIL DOMAIN-CONTAINING PROTEIN 160"/>
    <property type="match status" value="1"/>
</dbReference>
<proteinExistence type="evidence at transcript level"/>
<dbReference type="AlphaFoldDB" id="V9KNF2"/>
<dbReference type="GeneID" id="103178036"/>
<dbReference type="SUPFAM" id="SSF90257">
    <property type="entry name" value="Myosin rod fragments"/>
    <property type="match status" value="1"/>
</dbReference>
<evidence type="ECO:0000256" key="1">
    <source>
        <dbReference type="SAM" id="Coils"/>
    </source>
</evidence>